<dbReference type="PANTHER" id="PTHR36838:SF4">
    <property type="entry name" value="AUXIN EFFLUX CARRIER FAMILY PROTEIN"/>
    <property type="match status" value="1"/>
</dbReference>
<comment type="subcellular location">
    <subcellularLocation>
        <location evidence="1">Cell membrane</location>
        <topology evidence="1">Multi-pass membrane protein</topology>
    </subcellularLocation>
</comment>
<name>A0A4R1KT02_9PAST</name>
<feature type="transmembrane region" description="Helical" evidence="8">
    <location>
        <begin position="258"/>
        <end position="277"/>
    </location>
</feature>
<evidence type="ECO:0000256" key="8">
    <source>
        <dbReference type="SAM" id="Phobius"/>
    </source>
</evidence>
<keyword evidence="5 8" id="KW-0812">Transmembrane</keyword>
<feature type="transmembrane region" description="Helical" evidence="8">
    <location>
        <begin position="173"/>
        <end position="190"/>
    </location>
</feature>
<evidence type="ECO:0000256" key="6">
    <source>
        <dbReference type="ARBA" id="ARBA00022989"/>
    </source>
</evidence>
<dbReference type="Pfam" id="PF03547">
    <property type="entry name" value="Mem_trans"/>
    <property type="match status" value="1"/>
</dbReference>
<feature type="transmembrane region" description="Helical" evidence="8">
    <location>
        <begin position="202"/>
        <end position="221"/>
    </location>
</feature>
<keyword evidence="10" id="KW-1185">Reference proteome</keyword>
<dbReference type="PANTHER" id="PTHR36838">
    <property type="entry name" value="AUXIN EFFLUX CARRIER FAMILY PROTEIN"/>
    <property type="match status" value="1"/>
</dbReference>
<feature type="transmembrane region" description="Helical" evidence="8">
    <location>
        <begin position="233"/>
        <end position="252"/>
    </location>
</feature>
<feature type="transmembrane region" description="Helical" evidence="8">
    <location>
        <begin position="108"/>
        <end position="127"/>
    </location>
</feature>
<organism evidence="9 10">
    <name type="scientific">Lonepinella koalarum</name>
    <dbReference type="NCBI Taxonomy" id="53417"/>
    <lineage>
        <taxon>Bacteria</taxon>
        <taxon>Pseudomonadati</taxon>
        <taxon>Pseudomonadota</taxon>
        <taxon>Gammaproteobacteria</taxon>
        <taxon>Pasteurellales</taxon>
        <taxon>Pasteurellaceae</taxon>
        <taxon>Lonepinella</taxon>
    </lineage>
</organism>
<feature type="transmembrane region" description="Helical" evidence="8">
    <location>
        <begin position="133"/>
        <end position="152"/>
    </location>
</feature>
<evidence type="ECO:0000256" key="3">
    <source>
        <dbReference type="ARBA" id="ARBA00022448"/>
    </source>
</evidence>
<dbReference type="InterPro" id="IPR004776">
    <property type="entry name" value="Mem_transp_PIN-like"/>
</dbReference>
<evidence type="ECO:0000256" key="4">
    <source>
        <dbReference type="ARBA" id="ARBA00022475"/>
    </source>
</evidence>
<sequence length="317" mass="34559">MEQFISSFLFSLNVTLPIILLLLLGMWLRRSQVIDERFCDQATKVIFNITLPLMLFFSVYGKEIDYFSQIKLLLVGIGGTVLLFLIGECLASRFVAEKRERSNLVQSFYRGNNGILGLAFCVNAYGQQALTPASIYSAALIFVYNILAVITLTRALSNEKITIWQMIKQVAKNPLIIAIVLGFLANVIHFQLPKPFATTGHYLADITLPFALICAGASINLRSLMNTSKVATWGSLGRLLVSPLLMLFLAQLVGLSGINMGIVLLMAITPLASAAYTMTKAMGGNGTTVANIIGITTVGSLLVSSLILMWLKHGGFI</sequence>
<keyword evidence="6 8" id="KW-1133">Transmembrane helix</keyword>
<dbReference type="InterPro" id="IPR038770">
    <property type="entry name" value="Na+/solute_symporter_sf"/>
</dbReference>
<dbReference type="AlphaFoldDB" id="A0A4R1KT02"/>
<dbReference type="OrthoDB" id="9786439at2"/>
<dbReference type="EMBL" id="SMGJ01000006">
    <property type="protein sequence ID" value="TCK68218.1"/>
    <property type="molecule type" value="Genomic_DNA"/>
</dbReference>
<evidence type="ECO:0000256" key="1">
    <source>
        <dbReference type="ARBA" id="ARBA00004651"/>
    </source>
</evidence>
<feature type="transmembrane region" description="Helical" evidence="8">
    <location>
        <begin position="6"/>
        <end position="24"/>
    </location>
</feature>
<feature type="transmembrane region" description="Helical" evidence="8">
    <location>
        <begin position="45"/>
        <end position="61"/>
    </location>
</feature>
<protein>
    <recommendedName>
        <fullName evidence="11">Permease</fullName>
    </recommendedName>
</protein>
<dbReference type="RefSeq" id="WP_132302498.1">
    <property type="nucleotide sequence ID" value="NZ_CP170642.1"/>
</dbReference>
<accession>A0A4R1KT02</accession>
<evidence type="ECO:0000313" key="9">
    <source>
        <dbReference type="EMBL" id="TCK68218.1"/>
    </source>
</evidence>
<evidence type="ECO:0000313" key="10">
    <source>
        <dbReference type="Proteomes" id="UP000295496"/>
    </source>
</evidence>
<keyword evidence="4" id="KW-1003">Cell membrane</keyword>
<comment type="similarity">
    <text evidence="2">Belongs to the auxin efflux carrier (TC 2.A.69) family.</text>
</comment>
<proteinExistence type="inferred from homology"/>
<dbReference type="GO" id="GO:0055085">
    <property type="term" value="P:transmembrane transport"/>
    <property type="evidence" value="ECO:0007669"/>
    <property type="project" value="InterPro"/>
</dbReference>
<comment type="caution">
    <text evidence="9">The sequence shown here is derived from an EMBL/GenBank/DDBJ whole genome shotgun (WGS) entry which is preliminary data.</text>
</comment>
<keyword evidence="7 8" id="KW-0472">Membrane</keyword>
<feature type="transmembrane region" description="Helical" evidence="8">
    <location>
        <begin position="289"/>
        <end position="311"/>
    </location>
</feature>
<evidence type="ECO:0000256" key="5">
    <source>
        <dbReference type="ARBA" id="ARBA00022692"/>
    </source>
</evidence>
<reference evidence="9 10" key="1">
    <citation type="submission" date="2019-03" db="EMBL/GenBank/DDBJ databases">
        <title>Genomic Encyclopedia of Type Strains, Phase IV (KMG-IV): sequencing the most valuable type-strain genomes for metagenomic binning, comparative biology and taxonomic classification.</title>
        <authorList>
            <person name="Goeker M."/>
        </authorList>
    </citation>
    <scope>NUCLEOTIDE SEQUENCE [LARGE SCALE GENOMIC DNA]</scope>
    <source>
        <strain evidence="9 10">DSM 10053</strain>
    </source>
</reference>
<evidence type="ECO:0008006" key="11">
    <source>
        <dbReference type="Google" id="ProtNLM"/>
    </source>
</evidence>
<dbReference type="GO" id="GO:0005886">
    <property type="term" value="C:plasma membrane"/>
    <property type="evidence" value="ECO:0007669"/>
    <property type="project" value="UniProtKB-SubCell"/>
</dbReference>
<evidence type="ECO:0000256" key="2">
    <source>
        <dbReference type="ARBA" id="ARBA00010145"/>
    </source>
</evidence>
<gene>
    <name evidence="9" type="ORF">EV692_1920</name>
</gene>
<keyword evidence="3" id="KW-0813">Transport</keyword>
<dbReference type="Proteomes" id="UP000295496">
    <property type="component" value="Unassembled WGS sequence"/>
</dbReference>
<feature type="transmembrane region" description="Helical" evidence="8">
    <location>
        <begin position="73"/>
        <end position="96"/>
    </location>
</feature>
<dbReference type="Gene3D" id="1.20.1530.20">
    <property type="match status" value="1"/>
</dbReference>
<evidence type="ECO:0000256" key="7">
    <source>
        <dbReference type="ARBA" id="ARBA00023136"/>
    </source>
</evidence>